<evidence type="ECO:0000256" key="9">
    <source>
        <dbReference type="ARBA" id="ARBA00022842"/>
    </source>
</evidence>
<dbReference type="InterPro" id="IPR004529">
    <property type="entry name" value="Phe-tRNA-synth_IIc_asu"/>
</dbReference>
<name>A0A451D1U1_9GAMM</name>
<dbReference type="Gene3D" id="3.30.930.10">
    <property type="entry name" value="Bira Bifunctional Protein, Domain 2"/>
    <property type="match status" value="1"/>
</dbReference>
<dbReference type="PANTHER" id="PTHR11538:SF41">
    <property type="entry name" value="PHENYLALANINE--TRNA LIGASE, MITOCHONDRIAL"/>
    <property type="match status" value="1"/>
</dbReference>
<evidence type="ECO:0000256" key="7">
    <source>
        <dbReference type="ARBA" id="ARBA00022741"/>
    </source>
</evidence>
<dbReference type="AlphaFoldDB" id="A0A451D1U1"/>
<comment type="subunit">
    <text evidence="3 13">Tetramer of two alpha and two beta subunits.</text>
</comment>
<keyword evidence="7 13" id="KW-0547">Nucleotide-binding</keyword>
<keyword evidence="5 13" id="KW-0436">Ligase</keyword>
<dbReference type="GO" id="GO:0005524">
    <property type="term" value="F:ATP binding"/>
    <property type="evidence" value="ECO:0007669"/>
    <property type="project" value="UniProtKB-UniRule"/>
</dbReference>
<evidence type="ECO:0000256" key="6">
    <source>
        <dbReference type="ARBA" id="ARBA00022723"/>
    </source>
</evidence>
<proteinExistence type="inferred from homology"/>
<dbReference type="GO" id="GO:0000049">
    <property type="term" value="F:tRNA binding"/>
    <property type="evidence" value="ECO:0007669"/>
    <property type="project" value="InterPro"/>
</dbReference>
<dbReference type="HAMAP" id="MF_00281">
    <property type="entry name" value="Phe_tRNA_synth_alpha1"/>
    <property type="match status" value="1"/>
</dbReference>
<evidence type="ECO:0000256" key="12">
    <source>
        <dbReference type="ARBA" id="ARBA00049255"/>
    </source>
</evidence>
<evidence type="ECO:0000313" key="15">
    <source>
        <dbReference type="EMBL" id="VFP79576.1"/>
    </source>
</evidence>
<organism evidence="15 16">
    <name type="scientific">Candidatus Erwinia haradaeae</name>
    <dbReference type="NCBI Taxonomy" id="1922217"/>
    <lineage>
        <taxon>Bacteria</taxon>
        <taxon>Pseudomonadati</taxon>
        <taxon>Pseudomonadota</taxon>
        <taxon>Gammaproteobacteria</taxon>
        <taxon>Enterobacterales</taxon>
        <taxon>Erwiniaceae</taxon>
        <taxon>Erwinia</taxon>
    </lineage>
</organism>
<gene>
    <name evidence="13 15" type="primary">pheS</name>
    <name evidence="15" type="ORF">ERCICUMA2628_125</name>
</gene>
<evidence type="ECO:0000313" key="16">
    <source>
        <dbReference type="Proteomes" id="UP000294412"/>
    </source>
</evidence>
<dbReference type="Pfam" id="PF02912">
    <property type="entry name" value="Phe_tRNA-synt_N"/>
    <property type="match status" value="1"/>
</dbReference>
<dbReference type="GO" id="GO:0004826">
    <property type="term" value="F:phenylalanine-tRNA ligase activity"/>
    <property type="evidence" value="ECO:0007669"/>
    <property type="project" value="UniProtKB-UniRule"/>
</dbReference>
<keyword evidence="6 13" id="KW-0479">Metal-binding</keyword>
<dbReference type="PROSITE" id="PS50862">
    <property type="entry name" value="AA_TRNA_LIGASE_II"/>
    <property type="match status" value="1"/>
</dbReference>
<dbReference type="InterPro" id="IPR010978">
    <property type="entry name" value="tRNA-bd_arm"/>
</dbReference>
<dbReference type="FunFam" id="3.30.930.10:FF:000003">
    <property type="entry name" value="Phenylalanine--tRNA ligase alpha subunit"/>
    <property type="match status" value="1"/>
</dbReference>
<evidence type="ECO:0000256" key="13">
    <source>
        <dbReference type="HAMAP-Rule" id="MF_00281"/>
    </source>
</evidence>
<keyword evidence="10 13" id="KW-0648">Protein biosynthesis</keyword>
<dbReference type="EC" id="6.1.1.20" evidence="13"/>
<dbReference type="Proteomes" id="UP000294412">
    <property type="component" value="Chromosome"/>
</dbReference>
<evidence type="ECO:0000256" key="8">
    <source>
        <dbReference type="ARBA" id="ARBA00022840"/>
    </source>
</evidence>
<keyword evidence="4 13" id="KW-0963">Cytoplasm</keyword>
<reference evidence="15 16" key="1">
    <citation type="submission" date="2019-02" db="EMBL/GenBank/DDBJ databases">
        <authorList>
            <person name="Manzano-Marin A."/>
            <person name="Manzano-Marin A."/>
        </authorList>
    </citation>
    <scope>NUCLEOTIDE SEQUENCE [LARGE SCALE GENOMIC DNA]</scope>
    <source>
        <strain evidence="15 16">ErCicuneomaculata</strain>
    </source>
</reference>
<dbReference type="Pfam" id="PF01409">
    <property type="entry name" value="tRNA-synt_2d"/>
    <property type="match status" value="1"/>
</dbReference>
<dbReference type="InterPro" id="IPR045864">
    <property type="entry name" value="aa-tRNA-synth_II/BPL/LPL"/>
</dbReference>
<dbReference type="PANTHER" id="PTHR11538">
    <property type="entry name" value="PHENYLALANYL-TRNA SYNTHETASE"/>
    <property type="match status" value="1"/>
</dbReference>
<dbReference type="GO" id="GO:0005737">
    <property type="term" value="C:cytoplasm"/>
    <property type="evidence" value="ECO:0007669"/>
    <property type="project" value="UniProtKB-SubCell"/>
</dbReference>
<protein>
    <recommendedName>
        <fullName evidence="13">Phenylalanine--tRNA ligase alpha subunit</fullName>
        <ecNumber evidence="13">6.1.1.20</ecNumber>
    </recommendedName>
    <alternativeName>
        <fullName evidence="13">Phenylalanyl-tRNA synthetase alpha subunit</fullName>
        <shortName evidence="13">PheRS</shortName>
    </alternativeName>
</protein>
<dbReference type="SUPFAM" id="SSF46589">
    <property type="entry name" value="tRNA-binding arm"/>
    <property type="match status" value="1"/>
</dbReference>
<keyword evidence="11 13" id="KW-0030">Aminoacyl-tRNA synthetase</keyword>
<feature type="domain" description="Aminoacyl-transfer RNA synthetases class-II family profile" evidence="14">
    <location>
        <begin position="119"/>
        <end position="325"/>
    </location>
</feature>
<evidence type="ECO:0000256" key="5">
    <source>
        <dbReference type="ARBA" id="ARBA00022598"/>
    </source>
</evidence>
<keyword evidence="8 13" id="KW-0067">ATP-binding</keyword>
<dbReference type="NCBIfam" id="TIGR00468">
    <property type="entry name" value="pheS"/>
    <property type="match status" value="1"/>
</dbReference>
<evidence type="ECO:0000259" key="14">
    <source>
        <dbReference type="PROSITE" id="PS50862"/>
    </source>
</evidence>
<dbReference type="InterPro" id="IPR002319">
    <property type="entry name" value="Phenylalanyl-tRNA_Synthase"/>
</dbReference>
<evidence type="ECO:0000256" key="11">
    <source>
        <dbReference type="ARBA" id="ARBA00023146"/>
    </source>
</evidence>
<evidence type="ECO:0000256" key="4">
    <source>
        <dbReference type="ARBA" id="ARBA00022490"/>
    </source>
</evidence>
<dbReference type="EMBL" id="LR217703">
    <property type="protein sequence ID" value="VFP79576.1"/>
    <property type="molecule type" value="Genomic_DNA"/>
</dbReference>
<comment type="catalytic activity">
    <reaction evidence="12 13">
        <text>tRNA(Phe) + L-phenylalanine + ATP = L-phenylalanyl-tRNA(Phe) + AMP + diphosphate + H(+)</text>
        <dbReference type="Rhea" id="RHEA:19413"/>
        <dbReference type="Rhea" id="RHEA-COMP:9668"/>
        <dbReference type="Rhea" id="RHEA-COMP:9699"/>
        <dbReference type="ChEBI" id="CHEBI:15378"/>
        <dbReference type="ChEBI" id="CHEBI:30616"/>
        <dbReference type="ChEBI" id="CHEBI:33019"/>
        <dbReference type="ChEBI" id="CHEBI:58095"/>
        <dbReference type="ChEBI" id="CHEBI:78442"/>
        <dbReference type="ChEBI" id="CHEBI:78531"/>
        <dbReference type="ChEBI" id="CHEBI:456215"/>
        <dbReference type="EC" id="6.1.1.20"/>
    </reaction>
</comment>
<evidence type="ECO:0000256" key="3">
    <source>
        <dbReference type="ARBA" id="ARBA00011209"/>
    </source>
</evidence>
<dbReference type="GO" id="GO:0006432">
    <property type="term" value="P:phenylalanyl-tRNA aminoacylation"/>
    <property type="evidence" value="ECO:0007669"/>
    <property type="project" value="UniProtKB-UniRule"/>
</dbReference>
<dbReference type="CDD" id="cd00496">
    <property type="entry name" value="PheRS_alpha_core"/>
    <property type="match status" value="1"/>
</dbReference>
<evidence type="ECO:0000256" key="10">
    <source>
        <dbReference type="ARBA" id="ARBA00022917"/>
    </source>
</evidence>
<keyword evidence="9 13" id="KW-0460">Magnesium</keyword>
<dbReference type="OrthoDB" id="9800719at2"/>
<dbReference type="InterPro" id="IPR004188">
    <property type="entry name" value="Phe-tRNA_ligase_II_N"/>
</dbReference>
<comment type="similarity">
    <text evidence="2 13">Belongs to the class-II aminoacyl-tRNA synthetase family. Phe-tRNA synthetase alpha subunit type 1 subfamily.</text>
</comment>
<accession>A0A451D1U1</accession>
<dbReference type="RefSeq" id="WP_157993370.1">
    <property type="nucleotide sequence ID" value="NZ_LR217703.1"/>
</dbReference>
<evidence type="ECO:0000256" key="1">
    <source>
        <dbReference type="ARBA" id="ARBA00004496"/>
    </source>
</evidence>
<dbReference type="InterPro" id="IPR022911">
    <property type="entry name" value="Phe_tRNA_ligase_alpha1_bac"/>
</dbReference>
<sequence>MLYLDNLVQDAQVSIKNAKDFSALDHVRITYLGKNGYLTLQMISLRRLAIKERSLMGSKINSAKQQIQNALKIRKKQLESEVFKMRLITETIDVSLPGRQRESGGSHPVMRTMERIEAFFCQIGFLKVTGPEIEDSYHNFDALNISRHHPARNNHDTFWLDSTRLLRTQTSVVQIRTMQKQKPPIRVISPGRVYRNDYDRTHSPMFHQMEGFFVDKNVSFANLKSILLDFLKNFFEDDIKIRFRPSYFPFTEPSAEVDIMNDNGKWLEILGCGLIHPNVLNISGIDSNLYSGFAFGMGIERLTMIRYGISDLRCFFENDLRFLKQFK</sequence>
<dbReference type="GO" id="GO:0000287">
    <property type="term" value="F:magnesium ion binding"/>
    <property type="evidence" value="ECO:0007669"/>
    <property type="project" value="UniProtKB-UniRule"/>
</dbReference>
<comment type="cofactor">
    <cofactor evidence="13">
        <name>Mg(2+)</name>
        <dbReference type="ChEBI" id="CHEBI:18420"/>
    </cofactor>
    <text evidence="13">Binds 2 magnesium ions per tetramer.</text>
</comment>
<comment type="subcellular location">
    <subcellularLocation>
        <location evidence="1 13">Cytoplasm</location>
    </subcellularLocation>
</comment>
<evidence type="ECO:0000256" key="2">
    <source>
        <dbReference type="ARBA" id="ARBA00010207"/>
    </source>
</evidence>
<dbReference type="SUPFAM" id="SSF55681">
    <property type="entry name" value="Class II aaRS and biotin synthetases"/>
    <property type="match status" value="1"/>
</dbReference>
<feature type="binding site" evidence="13">
    <location>
        <position position="252"/>
    </location>
    <ligand>
        <name>Mg(2+)</name>
        <dbReference type="ChEBI" id="CHEBI:18420"/>
        <note>shared with beta subunit</note>
    </ligand>
</feature>
<dbReference type="InterPro" id="IPR006195">
    <property type="entry name" value="aa-tRNA-synth_II"/>
</dbReference>